<sequence>GKLIFRSGDLGIDLGASPYFYDLITQPITQYLIWTRKPRLETRLRLK</sequence>
<protein>
    <submittedName>
        <fullName evidence="1">Uncharacterized protein</fullName>
    </submittedName>
</protein>
<organism evidence="1">
    <name type="scientific">Lepeophtheirus salmonis</name>
    <name type="common">Salmon louse</name>
    <name type="synonym">Caligus salmonis</name>
    <dbReference type="NCBI Taxonomy" id="72036"/>
    <lineage>
        <taxon>Eukaryota</taxon>
        <taxon>Metazoa</taxon>
        <taxon>Ecdysozoa</taxon>
        <taxon>Arthropoda</taxon>
        <taxon>Crustacea</taxon>
        <taxon>Multicrustacea</taxon>
        <taxon>Hexanauplia</taxon>
        <taxon>Copepoda</taxon>
        <taxon>Siphonostomatoida</taxon>
        <taxon>Caligidae</taxon>
        <taxon>Lepeophtheirus</taxon>
    </lineage>
</organism>
<feature type="non-terminal residue" evidence="1">
    <location>
        <position position="1"/>
    </location>
</feature>
<reference evidence="1" key="1">
    <citation type="submission" date="2014-05" db="EMBL/GenBank/DDBJ databases">
        <authorList>
            <person name="Chronopoulou M."/>
        </authorList>
    </citation>
    <scope>NUCLEOTIDE SEQUENCE</scope>
    <source>
        <tissue evidence="1">Whole organism</tissue>
    </source>
</reference>
<accession>A0A0K2T288</accession>
<evidence type="ECO:0000313" key="1">
    <source>
        <dbReference type="EMBL" id="CDW19556.1"/>
    </source>
</evidence>
<feature type="non-terminal residue" evidence="1">
    <location>
        <position position="47"/>
    </location>
</feature>
<dbReference type="EMBL" id="HACA01002195">
    <property type="protein sequence ID" value="CDW19556.1"/>
    <property type="molecule type" value="Transcribed_RNA"/>
</dbReference>
<dbReference type="AlphaFoldDB" id="A0A0K2T288"/>
<name>A0A0K2T288_LEPSM</name>
<proteinExistence type="predicted"/>